<evidence type="ECO:0000313" key="3">
    <source>
        <dbReference type="EMBL" id="SEK21214.1"/>
    </source>
</evidence>
<dbReference type="STRING" id="1396821.SAMN05444515_101119"/>
<keyword evidence="1" id="KW-1133">Transmembrane helix</keyword>
<evidence type="ECO:0000256" key="1">
    <source>
        <dbReference type="SAM" id="Phobius"/>
    </source>
</evidence>
<accession>A0A1H7F5X6</accession>
<feature type="domain" description="DUF2062" evidence="2">
    <location>
        <begin position="22"/>
        <end position="162"/>
    </location>
</feature>
<dbReference type="RefSeq" id="WP_090249569.1">
    <property type="nucleotide sequence ID" value="NZ_FOAA01000001.1"/>
</dbReference>
<gene>
    <name evidence="3" type="ORF">SAMN05444515_101119</name>
</gene>
<proteinExistence type="predicted"/>
<name>A0A1H7F5X6_9GAMM</name>
<dbReference type="Pfam" id="PF09835">
    <property type="entry name" value="DUF2062"/>
    <property type="match status" value="1"/>
</dbReference>
<feature type="transmembrane region" description="Helical" evidence="1">
    <location>
        <begin position="42"/>
        <end position="63"/>
    </location>
</feature>
<reference evidence="4" key="1">
    <citation type="submission" date="2016-10" db="EMBL/GenBank/DDBJ databases">
        <authorList>
            <person name="Varghese N."/>
            <person name="Submissions S."/>
        </authorList>
    </citation>
    <scope>NUCLEOTIDE SEQUENCE [LARGE SCALE GENOMIC DNA]</scope>
    <source>
        <strain evidence="4">DSM 241</strain>
    </source>
</reference>
<sequence length="177" mass="20235">MPKKLIKSLFPGYHTVREFEILRLFGAVLNDPNLWHLNRRSVAGAFGVGLFVAFLPIPAQMLLSAALAIMVRVNLPIAVTLVWITNPLTMAPIFFSAYHLGKFLLDEPARGFSFEWSLSWFTGELLMIWQPLLLGSLLMSTVAGLVGYTTIRLSWRLHILRRLADKRRRLPRIHRSR</sequence>
<keyword evidence="1" id="KW-0812">Transmembrane</keyword>
<organism evidence="3 4">
    <name type="scientific">Ectothiorhodospira marina</name>
    <dbReference type="NCBI Taxonomy" id="1396821"/>
    <lineage>
        <taxon>Bacteria</taxon>
        <taxon>Pseudomonadati</taxon>
        <taxon>Pseudomonadota</taxon>
        <taxon>Gammaproteobacteria</taxon>
        <taxon>Chromatiales</taxon>
        <taxon>Ectothiorhodospiraceae</taxon>
        <taxon>Ectothiorhodospira</taxon>
    </lineage>
</organism>
<feature type="transmembrane region" description="Helical" evidence="1">
    <location>
        <begin position="75"/>
        <end position="98"/>
    </location>
</feature>
<keyword evidence="1" id="KW-0472">Membrane</keyword>
<dbReference type="PANTHER" id="PTHR40547:SF1">
    <property type="entry name" value="SLL0298 PROTEIN"/>
    <property type="match status" value="1"/>
</dbReference>
<dbReference type="PANTHER" id="PTHR40547">
    <property type="entry name" value="SLL0298 PROTEIN"/>
    <property type="match status" value="1"/>
</dbReference>
<evidence type="ECO:0000259" key="2">
    <source>
        <dbReference type="Pfam" id="PF09835"/>
    </source>
</evidence>
<dbReference type="InterPro" id="IPR018639">
    <property type="entry name" value="DUF2062"/>
</dbReference>
<dbReference type="Proteomes" id="UP000199256">
    <property type="component" value="Unassembled WGS sequence"/>
</dbReference>
<feature type="transmembrane region" description="Helical" evidence="1">
    <location>
        <begin position="128"/>
        <end position="151"/>
    </location>
</feature>
<keyword evidence="4" id="KW-1185">Reference proteome</keyword>
<protein>
    <recommendedName>
        <fullName evidence="2">DUF2062 domain-containing protein</fullName>
    </recommendedName>
</protein>
<dbReference type="EMBL" id="FOAA01000001">
    <property type="protein sequence ID" value="SEK21214.1"/>
    <property type="molecule type" value="Genomic_DNA"/>
</dbReference>
<evidence type="ECO:0000313" key="4">
    <source>
        <dbReference type="Proteomes" id="UP000199256"/>
    </source>
</evidence>
<dbReference type="AlphaFoldDB" id="A0A1H7F5X6"/>
<dbReference type="OrthoDB" id="9786029at2"/>